<dbReference type="Gene3D" id="4.10.280.10">
    <property type="entry name" value="Helix-loop-helix DNA-binding domain"/>
    <property type="match status" value="1"/>
</dbReference>
<reference evidence="6" key="1">
    <citation type="submission" date="2023-07" db="EMBL/GenBank/DDBJ databases">
        <title>A chromosome-level genome assembly of Lolium multiflorum.</title>
        <authorList>
            <person name="Chen Y."/>
            <person name="Copetti D."/>
            <person name="Kolliker R."/>
            <person name="Studer B."/>
        </authorList>
    </citation>
    <scope>NUCLEOTIDE SEQUENCE</scope>
    <source>
        <strain evidence="6">02402/16</strain>
        <tissue evidence="6">Leaf</tissue>
    </source>
</reference>
<feature type="compositionally biased region" description="Polar residues" evidence="4">
    <location>
        <begin position="224"/>
        <end position="237"/>
    </location>
</feature>
<keyword evidence="2" id="KW-0805">Transcription regulation</keyword>
<evidence type="ECO:0000259" key="5">
    <source>
        <dbReference type="PROSITE" id="PS50888"/>
    </source>
</evidence>
<dbReference type="GO" id="GO:0046983">
    <property type="term" value="F:protein dimerization activity"/>
    <property type="evidence" value="ECO:0007669"/>
    <property type="project" value="InterPro"/>
</dbReference>
<evidence type="ECO:0000256" key="3">
    <source>
        <dbReference type="ARBA" id="ARBA00023163"/>
    </source>
</evidence>
<evidence type="ECO:0000256" key="1">
    <source>
        <dbReference type="ARBA" id="ARBA00005510"/>
    </source>
</evidence>
<keyword evidence="7" id="KW-1185">Reference proteome</keyword>
<dbReference type="PANTHER" id="PTHR46807:SF1">
    <property type="entry name" value="TRANSCRIPTION FACTOR PIF3"/>
    <property type="match status" value="1"/>
</dbReference>
<feature type="region of interest" description="Disordered" evidence="4">
    <location>
        <begin position="62"/>
        <end position="139"/>
    </location>
</feature>
<feature type="domain" description="BHLH" evidence="5">
    <location>
        <begin position="123"/>
        <end position="187"/>
    </location>
</feature>
<keyword evidence="3" id="KW-0804">Transcription</keyword>
<evidence type="ECO:0000313" key="6">
    <source>
        <dbReference type="EMBL" id="KAK1628601.1"/>
    </source>
</evidence>
<sequence length="237" mass="25537">MAGFADHRERWRSGLLMPPPVATDVGRSQSSTDGCFSCYALPASASIDFGMFDKHGFISPIGESAPAATGEPSSSPQDGDSFDKIVPPGEGTAAANATSPAPLLSHSAAVTKREPSSTSKRRREAQVHNLSERRTRDRINEKMRALQELIPHCNKVQAGGEEHNHNDLRRAGGEEHIEVAKIGISERYRKHRSLNHAGGAIRVMNSGRRNGAEVIRFGPENSHPWPSTRSAATGVSS</sequence>
<dbReference type="EMBL" id="JAUUTY010000005">
    <property type="protein sequence ID" value="KAK1628601.1"/>
    <property type="molecule type" value="Genomic_DNA"/>
</dbReference>
<feature type="compositionally biased region" description="Basic and acidic residues" evidence="4">
    <location>
        <begin position="124"/>
        <end position="139"/>
    </location>
</feature>
<dbReference type="Proteomes" id="UP001231189">
    <property type="component" value="Unassembled WGS sequence"/>
</dbReference>
<dbReference type="SUPFAM" id="SSF47459">
    <property type="entry name" value="HLH, helix-loop-helix DNA-binding domain"/>
    <property type="match status" value="1"/>
</dbReference>
<evidence type="ECO:0000256" key="4">
    <source>
        <dbReference type="SAM" id="MobiDB-lite"/>
    </source>
</evidence>
<comment type="caution">
    <text evidence="6">The sequence shown here is derived from an EMBL/GenBank/DDBJ whole genome shotgun (WGS) entry which is preliminary data.</text>
</comment>
<proteinExistence type="inferred from homology"/>
<evidence type="ECO:0000256" key="2">
    <source>
        <dbReference type="ARBA" id="ARBA00023015"/>
    </source>
</evidence>
<organism evidence="6 7">
    <name type="scientific">Lolium multiflorum</name>
    <name type="common">Italian ryegrass</name>
    <name type="synonym">Lolium perenne subsp. multiflorum</name>
    <dbReference type="NCBI Taxonomy" id="4521"/>
    <lineage>
        <taxon>Eukaryota</taxon>
        <taxon>Viridiplantae</taxon>
        <taxon>Streptophyta</taxon>
        <taxon>Embryophyta</taxon>
        <taxon>Tracheophyta</taxon>
        <taxon>Spermatophyta</taxon>
        <taxon>Magnoliopsida</taxon>
        <taxon>Liliopsida</taxon>
        <taxon>Poales</taxon>
        <taxon>Poaceae</taxon>
        <taxon>BOP clade</taxon>
        <taxon>Pooideae</taxon>
        <taxon>Poodae</taxon>
        <taxon>Poeae</taxon>
        <taxon>Poeae Chloroplast Group 2 (Poeae type)</taxon>
        <taxon>Loliodinae</taxon>
        <taxon>Loliinae</taxon>
        <taxon>Lolium</taxon>
    </lineage>
</organism>
<name>A0AAD8RRL6_LOLMU</name>
<feature type="region of interest" description="Disordered" evidence="4">
    <location>
        <begin position="216"/>
        <end position="237"/>
    </location>
</feature>
<protein>
    <recommendedName>
        <fullName evidence="5">BHLH domain-containing protein</fullName>
    </recommendedName>
</protein>
<dbReference type="AlphaFoldDB" id="A0AAD8RRL6"/>
<dbReference type="GO" id="GO:0003700">
    <property type="term" value="F:DNA-binding transcription factor activity"/>
    <property type="evidence" value="ECO:0007669"/>
    <property type="project" value="InterPro"/>
</dbReference>
<accession>A0AAD8RRL6</accession>
<comment type="similarity">
    <text evidence="1">Belongs to the bHLH protein family.</text>
</comment>
<evidence type="ECO:0000313" key="7">
    <source>
        <dbReference type="Proteomes" id="UP001231189"/>
    </source>
</evidence>
<dbReference type="InterPro" id="IPR036638">
    <property type="entry name" value="HLH_DNA-bd_sf"/>
</dbReference>
<dbReference type="InterPro" id="IPR011598">
    <property type="entry name" value="bHLH_dom"/>
</dbReference>
<dbReference type="InterPro" id="IPR044273">
    <property type="entry name" value="PIF3-like"/>
</dbReference>
<dbReference type="PROSITE" id="PS50888">
    <property type="entry name" value="BHLH"/>
    <property type="match status" value="1"/>
</dbReference>
<gene>
    <name evidence="6" type="ORF">QYE76_002916</name>
</gene>
<dbReference type="PANTHER" id="PTHR46807">
    <property type="entry name" value="TRANSCRIPTION FACTOR PIF3"/>
    <property type="match status" value="1"/>
</dbReference>